<proteinExistence type="predicted"/>
<sequence length="140" mass="14647">MSIVGVDCSWVVSIGAGLQAPASAVCTPLHLGSSSGSRTESDLRDESISTVSWGCCSQGPPTVQLKQLDLLFLSLEARSLRSKGGQGCGPSESSGGRSFLVPSSVQRRPAVLGLQWFVSISSSLPPSSRGFLLGTYVHFF</sequence>
<evidence type="ECO:0000313" key="1">
    <source>
        <dbReference type="EMBL" id="CAI9175970.1"/>
    </source>
</evidence>
<name>A0ABN8ZRB0_RANTA</name>
<dbReference type="Proteomes" id="UP001176941">
    <property type="component" value="Chromosome 5"/>
</dbReference>
<gene>
    <name evidence="1" type="ORF">MRATA1EN1_LOCUS24932</name>
</gene>
<accession>A0ABN8ZRB0</accession>
<reference evidence="1" key="1">
    <citation type="submission" date="2023-04" db="EMBL/GenBank/DDBJ databases">
        <authorList>
            <consortium name="ELIXIR-Norway"/>
        </authorList>
    </citation>
    <scope>NUCLEOTIDE SEQUENCE [LARGE SCALE GENOMIC DNA]</scope>
</reference>
<dbReference type="EMBL" id="OX459941">
    <property type="protein sequence ID" value="CAI9175970.1"/>
    <property type="molecule type" value="Genomic_DNA"/>
</dbReference>
<protein>
    <submittedName>
        <fullName evidence="1">Uncharacterized protein</fullName>
    </submittedName>
</protein>
<organism evidence="1 2">
    <name type="scientific">Rangifer tarandus platyrhynchus</name>
    <name type="common">Svalbard reindeer</name>
    <dbReference type="NCBI Taxonomy" id="3082113"/>
    <lineage>
        <taxon>Eukaryota</taxon>
        <taxon>Metazoa</taxon>
        <taxon>Chordata</taxon>
        <taxon>Craniata</taxon>
        <taxon>Vertebrata</taxon>
        <taxon>Euteleostomi</taxon>
        <taxon>Mammalia</taxon>
        <taxon>Eutheria</taxon>
        <taxon>Laurasiatheria</taxon>
        <taxon>Artiodactyla</taxon>
        <taxon>Ruminantia</taxon>
        <taxon>Pecora</taxon>
        <taxon>Cervidae</taxon>
        <taxon>Odocoileinae</taxon>
        <taxon>Rangifer</taxon>
    </lineage>
</organism>
<keyword evidence="2" id="KW-1185">Reference proteome</keyword>
<evidence type="ECO:0000313" key="2">
    <source>
        <dbReference type="Proteomes" id="UP001176941"/>
    </source>
</evidence>